<organism evidence="2 3">
    <name type="scientific">Diploscapter pachys</name>
    <dbReference type="NCBI Taxonomy" id="2018661"/>
    <lineage>
        <taxon>Eukaryota</taxon>
        <taxon>Metazoa</taxon>
        <taxon>Ecdysozoa</taxon>
        <taxon>Nematoda</taxon>
        <taxon>Chromadorea</taxon>
        <taxon>Rhabditida</taxon>
        <taxon>Rhabditina</taxon>
        <taxon>Rhabditomorpha</taxon>
        <taxon>Rhabditoidea</taxon>
        <taxon>Rhabditidae</taxon>
        <taxon>Diploscapter</taxon>
    </lineage>
</organism>
<dbReference type="AlphaFoldDB" id="A0A2A2K6A2"/>
<evidence type="ECO:0000313" key="2">
    <source>
        <dbReference type="EMBL" id="PAV69536.1"/>
    </source>
</evidence>
<evidence type="ECO:0000256" key="1">
    <source>
        <dbReference type="SAM" id="SignalP"/>
    </source>
</evidence>
<dbReference type="EMBL" id="LIAE01009494">
    <property type="protein sequence ID" value="PAV69536.1"/>
    <property type="molecule type" value="Genomic_DNA"/>
</dbReference>
<protein>
    <submittedName>
        <fullName evidence="2">Uncharacterized protein</fullName>
    </submittedName>
</protein>
<sequence length="290" mass="29587">MSIVLAMALLAEAVTATPNPLPKGTVTVAIRADDDQAAAFAETVGSSLSAADFLVRPPAGPSRYQARVTIDRDVRGLVTAPAPVAGPDVSVGNWGRGVRISLPTRKQDLRPLVVTRMTLTLVDVRSDRTLWTGTAVTTQVGGTPADDPHVLGTKLADALAAKLPPLIAPVALSRSRDCRAALAALTSVREKPPVWLSAIAASARPDSSSSLGVAVLPALLYCASSVARTSLDSAVKSFFASAIWADARLAAGEIVATSPLLALVPVLVGCAAGAVPVAVTAVVDVRAATP</sequence>
<evidence type="ECO:0000313" key="3">
    <source>
        <dbReference type="Proteomes" id="UP000218231"/>
    </source>
</evidence>
<feature type="signal peptide" evidence="1">
    <location>
        <begin position="1"/>
        <end position="16"/>
    </location>
</feature>
<reference evidence="2 3" key="1">
    <citation type="journal article" date="2017" name="Curr. Biol.">
        <title>Genome architecture and evolution of a unichromosomal asexual nematode.</title>
        <authorList>
            <person name="Fradin H."/>
            <person name="Zegar C."/>
            <person name="Gutwein M."/>
            <person name="Lucas J."/>
            <person name="Kovtun M."/>
            <person name="Corcoran D."/>
            <person name="Baugh L.R."/>
            <person name="Kiontke K."/>
            <person name="Gunsalus K."/>
            <person name="Fitch D.H."/>
            <person name="Piano F."/>
        </authorList>
    </citation>
    <scope>NUCLEOTIDE SEQUENCE [LARGE SCALE GENOMIC DNA]</scope>
    <source>
        <strain evidence="2">PF1309</strain>
    </source>
</reference>
<keyword evidence="3" id="KW-1185">Reference proteome</keyword>
<accession>A0A2A2K6A2</accession>
<comment type="caution">
    <text evidence="2">The sequence shown here is derived from an EMBL/GenBank/DDBJ whole genome shotgun (WGS) entry which is preliminary data.</text>
</comment>
<proteinExistence type="predicted"/>
<name>A0A2A2K6A2_9BILA</name>
<keyword evidence="1" id="KW-0732">Signal</keyword>
<feature type="chain" id="PRO_5012652135" evidence="1">
    <location>
        <begin position="17"/>
        <end position="290"/>
    </location>
</feature>
<gene>
    <name evidence="2" type="ORF">WR25_13623</name>
</gene>
<dbReference type="Proteomes" id="UP000218231">
    <property type="component" value="Unassembled WGS sequence"/>
</dbReference>